<dbReference type="RefSeq" id="WP_144269316.1">
    <property type="nucleotide sequence ID" value="NZ_AP019697.1"/>
</dbReference>
<dbReference type="PANTHER" id="PTHR23026:SF123">
    <property type="entry name" value="NAD(P)H NITROREDUCTASE RV3131-RELATED"/>
    <property type="match status" value="1"/>
</dbReference>
<evidence type="ECO:0000259" key="1">
    <source>
        <dbReference type="Pfam" id="PF00881"/>
    </source>
</evidence>
<accession>A0A8D4UW67</accession>
<dbReference type="OrthoDB" id="9812105at2"/>
<dbReference type="InterPro" id="IPR050627">
    <property type="entry name" value="Nitroreductase/BluB"/>
</dbReference>
<sequence>MIEEIYKRRSTRHFLQKPIAQEDLDEILTAATWAPSEKNEQPWKFIIIRGEERKAMVKCLKKGIMRNRKGDETAIFSKGYDKFIPSAIYTARVLEQAPVIVFVVNTKGMDYRQSYPSDKYMMELADIQSISAAIQNMCLEATARNIGSLWTCNIFFAYDELKEWLHADGEMVAAIALGYTDKEIKAMPRKPLAEVVEYRGEYPQPKDEVQEAAEAE</sequence>
<dbReference type="GeneID" id="92717275"/>
<evidence type="ECO:0000313" key="3">
    <source>
        <dbReference type="Proteomes" id="UP000320585"/>
    </source>
</evidence>
<feature type="domain" description="Nitroreductase" evidence="1">
    <location>
        <begin position="5"/>
        <end position="179"/>
    </location>
</feature>
<dbReference type="GO" id="GO:0016491">
    <property type="term" value="F:oxidoreductase activity"/>
    <property type="evidence" value="ECO:0007669"/>
    <property type="project" value="InterPro"/>
</dbReference>
<dbReference type="KEGG" id="dho:Dia5BBH33_20780"/>
<proteinExistence type="predicted"/>
<organism evidence="2 3">
    <name type="scientific">Dialister hominis</name>
    <dbReference type="NCBI Taxonomy" id="2582419"/>
    <lineage>
        <taxon>Bacteria</taxon>
        <taxon>Bacillati</taxon>
        <taxon>Bacillota</taxon>
        <taxon>Negativicutes</taxon>
        <taxon>Veillonellales</taxon>
        <taxon>Veillonellaceae</taxon>
        <taxon>Dialister</taxon>
    </lineage>
</organism>
<evidence type="ECO:0000313" key="2">
    <source>
        <dbReference type="EMBL" id="BBK26143.1"/>
    </source>
</evidence>
<dbReference type="AlphaFoldDB" id="A0A8D4UW67"/>
<keyword evidence="3" id="KW-1185">Reference proteome</keyword>
<dbReference type="SUPFAM" id="SSF55469">
    <property type="entry name" value="FMN-dependent nitroreductase-like"/>
    <property type="match status" value="1"/>
</dbReference>
<dbReference type="EMBL" id="AP019697">
    <property type="protein sequence ID" value="BBK26143.1"/>
    <property type="molecule type" value="Genomic_DNA"/>
</dbReference>
<reference evidence="3" key="1">
    <citation type="submission" date="2019-05" db="EMBL/GenBank/DDBJ databases">
        <title>Complete genome sequencing of Dialister sp. strain 5BBH33.</title>
        <authorList>
            <person name="Sakamoto M."/>
            <person name="Murakami T."/>
            <person name="Mori H."/>
        </authorList>
    </citation>
    <scope>NUCLEOTIDE SEQUENCE [LARGE SCALE GENOMIC DNA]</scope>
    <source>
        <strain evidence="3">5BBH33</strain>
    </source>
</reference>
<name>A0A8D4UW67_9FIRM</name>
<dbReference type="Pfam" id="PF00881">
    <property type="entry name" value="Nitroreductase"/>
    <property type="match status" value="1"/>
</dbReference>
<dbReference type="PANTHER" id="PTHR23026">
    <property type="entry name" value="NADPH NITROREDUCTASE"/>
    <property type="match status" value="1"/>
</dbReference>
<dbReference type="InterPro" id="IPR029479">
    <property type="entry name" value="Nitroreductase"/>
</dbReference>
<dbReference type="InterPro" id="IPR000415">
    <property type="entry name" value="Nitroreductase-like"/>
</dbReference>
<dbReference type="Proteomes" id="UP000320585">
    <property type="component" value="Chromosome"/>
</dbReference>
<dbReference type="Gene3D" id="3.40.109.10">
    <property type="entry name" value="NADH Oxidase"/>
    <property type="match status" value="1"/>
</dbReference>
<protein>
    <submittedName>
        <fullName evidence="2">Nitroreductase</fullName>
    </submittedName>
</protein>
<gene>
    <name evidence="2" type="ORF">Dia5BBH33_20780</name>
</gene>